<dbReference type="EMBL" id="AABQDW010000004">
    <property type="protein sequence ID" value="EAI5407766.1"/>
    <property type="molecule type" value="Genomic_DNA"/>
</dbReference>
<dbReference type="Proteomes" id="UP000557842">
    <property type="component" value="Unassembled WGS sequence"/>
</dbReference>
<evidence type="ECO:0000313" key="3">
    <source>
        <dbReference type="EMBL" id="EAK0453378.1"/>
    </source>
</evidence>
<dbReference type="Proteomes" id="UP000535509">
    <property type="component" value="Unassembled WGS sequence"/>
</dbReference>
<sequence length="407" mass="46817">MALIACDTTHPKNLILKKQLIKKVKSLNLIPVDGFKWIMSEILSYLKIEPHKTAALLHSGMSDGKHLGDIIKYLQNSKTCFVEIFTDYFNYQIRKSSQSSDDKILLIPFEYLKFLNFKVVAATGNFEKFNKKLMVHPKSIKIMIPHGYTTPLALLSYYARKDIHIEEEIKEYQNMAIDYFIVPSRTNYKLFLDMGIDKNKLVPLGYPSLDLNLKNHKDLKAQKSILIALYSTKSVDSIVPALRDLLKNGYKVIFRPKPGQEELDCNQNILKEFSTNELFKFDTNTRKTSHAKIDDELISEICCCVSDYSSLAFTLPLTNLRPCILYYPEHVFGKNFGKHRINKVDYSLANSDLHIVAKNSNDIIKAIKNLNLDEFKTKIKSYRDNEVYNLRSSSEAIANFISEKLNS</sequence>
<gene>
    <name evidence="3" type="ORF">AAH17_06860</name>
    <name evidence="4" type="ORF">AAH24_04545</name>
    <name evidence="1" type="ORF">BVH53_03520</name>
    <name evidence="2" type="ORF">CX802_02520</name>
</gene>
<name>A0A5L8LDX0_CAMFE</name>
<dbReference type="AlphaFoldDB" id="A0A5L8LDX0"/>
<dbReference type="EMBL" id="AACCXK010000011">
    <property type="protein sequence ID" value="EAK0453378.1"/>
    <property type="molecule type" value="Genomic_DNA"/>
</dbReference>
<keyword evidence="5" id="KW-1185">Reference proteome</keyword>
<dbReference type="RefSeq" id="WP_002850857.1">
    <property type="nucleotide sequence ID" value="NZ_AACKKR020000004.1"/>
</dbReference>
<dbReference type="InterPro" id="IPR043148">
    <property type="entry name" value="TagF_C"/>
</dbReference>
<proteinExistence type="predicted"/>
<evidence type="ECO:0000313" key="1">
    <source>
        <dbReference type="EMBL" id="EAI5407766.1"/>
    </source>
</evidence>
<dbReference type="EMBL" id="AABTCC010000005">
    <property type="protein sequence ID" value="EAI8858727.1"/>
    <property type="molecule type" value="Genomic_DNA"/>
</dbReference>
<dbReference type="EMBL" id="AACCXM010000003">
    <property type="protein sequence ID" value="EAK0468639.1"/>
    <property type="molecule type" value="Genomic_DNA"/>
</dbReference>
<protein>
    <recommendedName>
        <fullName evidence="7">Lipid-A-disaccharide synthase</fullName>
    </recommendedName>
</protein>
<organism evidence="3">
    <name type="scientific">Campylobacter fetus</name>
    <dbReference type="NCBI Taxonomy" id="196"/>
    <lineage>
        <taxon>Bacteria</taxon>
        <taxon>Pseudomonadati</taxon>
        <taxon>Campylobacterota</taxon>
        <taxon>Epsilonproteobacteria</taxon>
        <taxon>Campylobacterales</taxon>
        <taxon>Campylobacteraceae</taxon>
        <taxon>Campylobacter</taxon>
    </lineage>
</organism>
<evidence type="ECO:0000313" key="5">
    <source>
        <dbReference type="Proteomes" id="UP000535509"/>
    </source>
</evidence>
<evidence type="ECO:0000313" key="4">
    <source>
        <dbReference type="EMBL" id="EAK0468639.1"/>
    </source>
</evidence>
<dbReference type="SUPFAM" id="SSF53756">
    <property type="entry name" value="UDP-Glycosyltransferase/glycogen phosphorylase"/>
    <property type="match status" value="1"/>
</dbReference>
<evidence type="ECO:0000313" key="6">
    <source>
        <dbReference type="Proteomes" id="UP000557842"/>
    </source>
</evidence>
<reference evidence="3 6" key="1">
    <citation type="submission" date="2018-05" db="EMBL/GenBank/DDBJ databases">
        <authorList>
            <consortium name="PulseNet: The National Subtyping Network for Foodborne Disease Surveillance"/>
            <person name="Tarr C.L."/>
            <person name="Trees E."/>
            <person name="Katz L.S."/>
            <person name="Carleton-Romer H.A."/>
            <person name="Stroika S."/>
            <person name="Kucerova Z."/>
            <person name="Roache K.F."/>
            <person name="Sabol A.L."/>
            <person name="Besser J."/>
            <person name="Gerner-Smidt P."/>
        </authorList>
    </citation>
    <scope>NUCLEOTIDE SEQUENCE</scope>
    <source>
        <strain evidence="3">2014D-0197</strain>
        <strain evidence="1 6">2016D-0221</strain>
        <strain evidence="4">D4313</strain>
        <strain evidence="2 5">PNUSAC001503</strain>
    </source>
</reference>
<comment type="caution">
    <text evidence="3">The sequence shown here is derived from an EMBL/GenBank/DDBJ whole genome shotgun (WGS) entry which is preliminary data.</text>
</comment>
<accession>A0A5L8LDX0</accession>
<evidence type="ECO:0008006" key="7">
    <source>
        <dbReference type="Google" id="ProtNLM"/>
    </source>
</evidence>
<dbReference type="Gene3D" id="3.40.50.12580">
    <property type="match status" value="1"/>
</dbReference>
<evidence type="ECO:0000313" key="2">
    <source>
        <dbReference type="EMBL" id="EAI8858727.1"/>
    </source>
</evidence>